<dbReference type="Gene3D" id="3.30.9.10">
    <property type="entry name" value="D-Amino Acid Oxidase, subunit A, domain 2"/>
    <property type="match status" value="1"/>
</dbReference>
<evidence type="ECO:0000259" key="8">
    <source>
        <dbReference type="Pfam" id="PF01593"/>
    </source>
</evidence>
<dbReference type="EMBL" id="VDUX01000001">
    <property type="protein sequence ID" value="TXL62827.1"/>
    <property type="molecule type" value="Genomic_DNA"/>
</dbReference>
<evidence type="ECO:0000256" key="2">
    <source>
        <dbReference type="ARBA" id="ARBA00037901"/>
    </source>
</evidence>
<dbReference type="PANTHER" id="PTHR43734:SF7">
    <property type="entry name" value="4,4'-DIAPONEUROSPORENE OXYGENASE"/>
    <property type="match status" value="1"/>
</dbReference>
<dbReference type="SUPFAM" id="SSF51905">
    <property type="entry name" value="FAD/NAD(P)-binding domain"/>
    <property type="match status" value="1"/>
</dbReference>
<dbReference type="OrthoDB" id="9774675at2"/>
<organism evidence="9 10">
    <name type="scientific">Aeromicrobium terrae</name>
    <dbReference type="NCBI Taxonomy" id="2498846"/>
    <lineage>
        <taxon>Bacteria</taxon>
        <taxon>Bacillati</taxon>
        <taxon>Actinomycetota</taxon>
        <taxon>Actinomycetes</taxon>
        <taxon>Propionibacteriales</taxon>
        <taxon>Nocardioidaceae</taxon>
        <taxon>Aeromicrobium</taxon>
    </lineage>
</organism>
<evidence type="ECO:0000256" key="7">
    <source>
        <dbReference type="ARBA" id="ARBA00048532"/>
    </source>
</evidence>
<evidence type="ECO:0000256" key="4">
    <source>
        <dbReference type="ARBA" id="ARBA00039159"/>
    </source>
</evidence>
<evidence type="ECO:0000256" key="5">
    <source>
        <dbReference type="ARBA" id="ARBA00041900"/>
    </source>
</evidence>
<dbReference type="GO" id="GO:0016491">
    <property type="term" value="F:oxidoreductase activity"/>
    <property type="evidence" value="ECO:0007669"/>
    <property type="project" value="UniProtKB-KW"/>
</dbReference>
<evidence type="ECO:0000256" key="1">
    <source>
        <dbReference type="ARBA" id="ARBA00023002"/>
    </source>
</evidence>
<keyword evidence="1" id="KW-0560">Oxidoreductase</keyword>
<name>A0A5C8NNZ8_9ACTN</name>
<accession>A0A5C8NNZ8</accession>
<dbReference type="Proteomes" id="UP000321571">
    <property type="component" value="Unassembled WGS sequence"/>
</dbReference>
<gene>
    <name evidence="9" type="ORF">FHP06_00850</name>
</gene>
<protein>
    <recommendedName>
        <fullName evidence="4">4,4'-diaponeurosporene oxygenase</fullName>
    </recommendedName>
    <alternativeName>
        <fullName evidence="5">4,4'-diaponeurosporene oxidase</fullName>
    </alternativeName>
    <alternativeName>
        <fullName evidence="6">Carotenoid oxidase</fullName>
    </alternativeName>
</protein>
<dbReference type="Gene3D" id="3.50.50.60">
    <property type="entry name" value="FAD/NAD(P)-binding domain"/>
    <property type="match status" value="2"/>
</dbReference>
<evidence type="ECO:0000256" key="6">
    <source>
        <dbReference type="ARBA" id="ARBA00042619"/>
    </source>
</evidence>
<dbReference type="Pfam" id="PF01593">
    <property type="entry name" value="Amino_oxidase"/>
    <property type="match status" value="1"/>
</dbReference>
<dbReference type="AlphaFoldDB" id="A0A5C8NNZ8"/>
<reference evidence="9 10" key="1">
    <citation type="submission" date="2019-06" db="EMBL/GenBank/DDBJ databases">
        <title>Aeromicrobium sp. nov., isolated from a maize field.</title>
        <authorList>
            <person name="Lin S.-Y."/>
            <person name="Tsai C.-F."/>
            <person name="Young C.-C."/>
        </authorList>
    </citation>
    <scope>NUCLEOTIDE SEQUENCE [LARGE SCALE GENOMIC DNA]</scope>
    <source>
        <strain evidence="9 10">CC-CFT486</strain>
    </source>
</reference>
<dbReference type="PANTHER" id="PTHR43734">
    <property type="entry name" value="PHYTOENE DESATURASE"/>
    <property type="match status" value="1"/>
</dbReference>
<proteinExistence type="inferred from homology"/>
<comment type="catalytic activity">
    <reaction evidence="7">
        <text>all-trans-4,4'-diaponeurosporene + 2 AH2 + 2 O2 = 4,4'-diaponeurosporenal + 2 A + 3 H2O</text>
        <dbReference type="Rhea" id="RHEA:56104"/>
        <dbReference type="ChEBI" id="CHEBI:13193"/>
        <dbReference type="ChEBI" id="CHEBI:15377"/>
        <dbReference type="ChEBI" id="CHEBI:15379"/>
        <dbReference type="ChEBI" id="CHEBI:17499"/>
        <dbReference type="ChEBI" id="CHEBI:62743"/>
        <dbReference type="ChEBI" id="CHEBI:79065"/>
    </reaction>
</comment>
<comment type="pathway">
    <text evidence="2">Carotenoid biosynthesis; staphyloxanthin biosynthesis; staphyloxanthin from farnesyl diphosphate: step 3/5.</text>
</comment>
<dbReference type="InterPro" id="IPR036188">
    <property type="entry name" value="FAD/NAD-bd_sf"/>
</dbReference>
<comment type="caution">
    <text evidence="9">The sequence shown here is derived from an EMBL/GenBank/DDBJ whole genome shotgun (WGS) entry which is preliminary data.</text>
</comment>
<feature type="domain" description="Amine oxidase" evidence="8">
    <location>
        <begin position="11"/>
        <end position="290"/>
    </location>
</feature>
<evidence type="ECO:0000313" key="10">
    <source>
        <dbReference type="Proteomes" id="UP000321571"/>
    </source>
</evidence>
<dbReference type="InterPro" id="IPR002937">
    <property type="entry name" value="Amino_oxidase"/>
</dbReference>
<comment type="similarity">
    <text evidence="3">Belongs to the carotenoid/retinoid oxidoreductase family. CrtP subfamily.</text>
</comment>
<sequence length="422" mass="46117">MADVVVVGGGFAGMSVAARLAKLRHTVTILEAGDVLGGRLRGHEVGGHTWQLSPDTVSLPGVLRDLFRKSGRPMEKVVDLLPVEGRRHVFSDRSVLDLPMGRRSDQHDAVEAALGADAWNPWVDTLADQWDVLRRSVLERLIDGRDDVESILRSDLGGRRSLRRMARKDLRDDRLRTMVRDELRLEGQHLESTPAFVAVQHYVERNFGRWQVDGGLPALADALTSRLEERGVEVRLGTAAHELTVSGGRVTGAVTDTGSVEADVVLWCAPTWPAPLPEPRGLPAIPASRMLLLLDADAPALPRDLVFHGKPALRLWSDGPLVTVAHHNAEDPLTALKRAGIRIEEHVVERHDLGPADLVRLGHWGWAWQGWSTVLDRPGTDATQRFGDTLFMAGAHAHPGSTIEEIGMATATIAEHLGAAPR</sequence>
<evidence type="ECO:0000313" key="9">
    <source>
        <dbReference type="EMBL" id="TXL62827.1"/>
    </source>
</evidence>
<evidence type="ECO:0000256" key="3">
    <source>
        <dbReference type="ARBA" id="ARBA00038194"/>
    </source>
</evidence>
<keyword evidence="10" id="KW-1185">Reference proteome</keyword>
<dbReference type="RefSeq" id="WP_147682887.1">
    <property type="nucleotide sequence ID" value="NZ_VDUX01000001.1"/>
</dbReference>